<dbReference type="OrthoDB" id="10479376at2759"/>
<evidence type="ECO:0000313" key="2">
    <source>
        <dbReference type="Proteomes" id="UP000054776"/>
    </source>
</evidence>
<dbReference type="EMBL" id="JYDH01000054">
    <property type="protein sequence ID" value="KRY35366.1"/>
    <property type="molecule type" value="Genomic_DNA"/>
</dbReference>
<reference evidence="1 2" key="1">
    <citation type="submission" date="2015-01" db="EMBL/GenBank/DDBJ databases">
        <title>Evolution of Trichinella species and genotypes.</title>
        <authorList>
            <person name="Korhonen P.K."/>
            <person name="Edoardo P."/>
            <person name="Giuseppe L.R."/>
            <person name="Gasser R.B."/>
        </authorList>
    </citation>
    <scope>NUCLEOTIDE SEQUENCE [LARGE SCALE GENOMIC DNA]</scope>
    <source>
        <strain evidence="1">ISS3</strain>
    </source>
</reference>
<comment type="caution">
    <text evidence="1">The sequence shown here is derived from an EMBL/GenBank/DDBJ whole genome shotgun (WGS) entry which is preliminary data.</text>
</comment>
<dbReference type="Proteomes" id="UP000054776">
    <property type="component" value="Unassembled WGS sequence"/>
</dbReference>
<protein>
    <submittedName>
        <fullName evidence="1">Uncharacterized protein</fullName>
    </submittedName>
</protein>
<name>A0A0V1BEA2_TRISP</name>
<accession>A0A0V1BEA2</accession>
<gene>
    <name evidence="1" type="ORF">T01_3864</name>
</gene>
<dbReference type="AlphaFoldDB" id="A0A0V1BEA2"/>
<evidence type="ECO:0000313" key="1">
    <source>
        <dbReference type="EMBL" id="KRY35366.1"/>
    </source>
</evidence>
<organism evidence="1 2">
    <name type="scientific">Trichinella spiralis</name>
    <name type="common">Trichina worm</name>
    <dbReference type="NCBI Taxonomy" id="6334"/>
    <lineage>
        <taxon>Eukaryota</taxon>
        <taxon>Metazoa</taxon>
        <taxon>Ecdysozoa</taxon>
        <taxon>Nematoda</taxon>
        <taxon>Enoplea</taxon>
        <taxon>Dorylaimia</taxon>
        <taxon>Trichinellida</taxon>
        <taxon>Trichinellidae</taxon>
        <taxon>Trichinella</taxon>
    </lineage>
</organism>
<proteinExistence type="predicted"/>
<sequence>MAPRIIECLSECLVVKKSVDLYLKLYLIYITKQTAWPSGPRRQTQAKACLLGTEYSGLCIQAWVRIPPLSTLLTFSAFFSKCCRYNGSELCVTFCETNLALLTRNLA</sequence>
<keyword evidence="2" id="KW-1185">Reference proteome</keyword>
<dbReference type="InParanoid" id="A0A0V1BEA2"/>